<dbReference type="PROSITE" id="PS50211">
    <property type="entry name" value="DENN"/>
    <property type="match status" value="1"/>
</dbReference>
<dbReference type="Pfam" id="PF09794">
    <property type="entry name" value="Avl9"/>
    <property type="match status" value="1"/>
</dbReference>
<dbReference type="OrthoDB" id="26278at2759"/>
<dbReference type="InterPro" id="IPR018307">
    <property type="entry name" value="ABL9/DENND6_dom"/>
</dbReference>
<feature type="domain" description="UDENN" evidence="3">
    <location>
        <begin position="17"/>
        <end position="464"/>
    </location>
</feature>
<proteinExistence type="inferred from homology"/>
<evidence type="ECO:0000259" key="3">
    <source>
        <dbReference type="PROSITE" id="PS50211"/>
    </source>
</evidence>
<evidence type="ECO:0000256" key="2">
    <source>
        <dbReference type="SAM" id="MobiDB-lite"/>
    </source>
</evidence>
<evidence type="ECO:0000313" key="5">
    <source>
        <dbReference type="RefSeq" id="XP_019630438.1"/>
    </source>
</evidence>
<dbReference type="PANTHER" id="PTHR31017:SF1">
    <property type="entry name" value="LATE SECRETORY PATHWAY PROTEIN AVL9 HOMOLOG"/>
    <property type="match status" value="1"/>
</dbReference>
<sequence length="672" mass="74470">MASSVGGEGGPDDKSVLHVVVVGFHHKKGCQIEYAYPPLLEGQPPDSHDLPDEWKYLPFLALPDGAHNFEEDFIYFHLPGRGGSKKTVYGVSCYRQIDAKDLINREADITRETVQKSVCVLSHLPLFGLIKAKLELCTVAYFEERDFSKVTILKELYDNLSGLLCSDLIDGPQVFIGLSARDLVLRFKHKLLVIFKLLLLERRVLFYSSPVGRLSTTLLSLLSLFPGVLQQGLSESVSHKIGTQISTELILSDFGIDTEEYLEVQLSAVPGSDLEVQPKNTVSEEEFKKNQIDIVGGTATKAGVGSAVILTAQESSDNSTERDEDADHSSKTSTSTYSTASELTSPTNMSGISSDWEKVEKMEVEEAENELKALSSSENGLTPRSSNGENVGESGGMIESDVTPKSSPILSPSPFPTDEFGFPLAIFTKGSVCHPYLALQHHELLQDVNIRSFLVGATNILFKQRRHLTDVIVDIEEDKIEIYDAELRKQLHLHTADLRFADFLVKHVVEERDDIFLDGTAEQSHVGWEGGDEWVRSQFCLYLLSLLSTTENGAQETNYHDFNTQFVEAYKTTHNYRLWKATQHDGIDAMHTGHPFMGQYSAADIKLRLSHVMQNTERGKRLGTAVAKTGQAVNSAVQQTGKAVGGALNQAKSAMSNWWAHLNQDWKTQDGE</sequence>
<feature type="region of interest" description="Disordered" evidence="2">
    <location>
        <begin position="312"/>
        <end position="411"/>
    </location>
</feature>
<dbReference type="PANTHER" id="PTHR31017">
    <property type="entry name" value="LATE SECRETORY PATHWAY PROTEIN AVL9-RELATED"/>
    <property type="match status" value="1"/>
</dbReference>
<evidence type="ECO:0000313" key="4">
    <source>
        <dbReference type="Proteomes" id="UP000515135"/>
    </source>
</evidence>
<accession>A0A6P4Z1M1</accession>
<dbReference type="AlphaFoldDB" id="A0A6P4Z1M1"/>
<dbReference type="RefSeq" id="XP_019630438.1">
    <property type="nucleotide sequence ID" value="XM_019774879.1"/>
</dbReference>
<feature type="compositionally biased region" description="Low complexity" evidence="2">
    <location>
        <begin position="331"/>
        <end position="345"/>
    </location>
</feature>
<evidence type="ECO:0000256" key="1">
    <source>
        <dbReference type="ARBA" id="ARBA00038178"/>
    </source>
</evidence>
<protein>
    <submittedName>
        <fullName evidence="5">Late secretory pathway protein AVL9 homolog isoform X1</fullName>
    </submittedName>
</protein>
<dbReference type="GeneID" id="109474548"/>
<feature type="compositionally biased region" description="Basic and acidic residues" evidence="2">
    <location>
        <begin position="355"/>
        <end position="364"/>
    </location>
</feature>
<organism evidence="4 5">
    <name type="scientific">Branchiostoma belcheri</name>
    <name type="common">Amphioxus</name>
    <dbReference type="NCBI Taxonomy" id="7741"/>
    <lineage>
        <taxon>Eukaryota</taxon>
        <taxon>Metazoa</taxon>
        <taxon>Chordata</taxon>
        <taxon>Cephalochordata</taxon>
        <taxon>Leptocardii</taxon>
        <taxon>Amphioxiformes</taxon>
        <taxon>Branchiostomatidae</taxon>
        <taxon>Branchiostoma</taxon>
    </lineage>
</organism>
<gene>
    <name evidence="5" type="primary">LOC109474548</name>
</gene>
<reference evidence="5" key="1">
    <citation type="submission" date="2025-08" db="UniProtKB">
        <authorList>
            <consortium name="RefSeq"/>
        </authorList>
    </citation>
    <scope>IDENTIFICATION</scope>
    <source>
        <tissue evidence="5">Gonad</tissue>
    </source>
</reference>
<feature type="compositionally biased region" description="Basic and acidic residues" evidence="2">
    <location>
        <begin position="319"/>
        <end position="330"/>
    </location>
</feature>
<dbReference type="Proteomes" id="UP000515135">
    <property type="component" value="Unplaced"/>
</dbReference>
<comment type="similarity">
    <text evidence="1">Belongs to the AVL9 family.</text>
</comment>
<dbReference type="KEGG" id="bbel:109474548"/>
<dbReference type="GO" id="GO:0005737">
    <property type="term" value="C:cytoplasm"/>
    <property type="evidence" value="ECO:0007669"/>
    <property type="project" value="TreeGrafter"/>
</dbReference>
<feature type="compositionally biased region" description="Polar residues" evidence="2">
    <location>
        <begin position="375"/>
        <end position="384"/>
    </location>
</feature>
<keyword evidence="4" id="KW-1185">Reference proteome</keyword>
<name>A0A6P4Z1M1_BRABE</name>
<dbReference type="InterPro" id="IPR051731">
    <property type="entry name" value="DENND11/AVL9_GEFs"/>
</dbReference>
<dbReference type="InterPro" id="IPR037516">
    <property type="entry name" value="Tripartite_DENN"/>
</dbReference>